<dbReference type="SUPFAM" id="SSF158837">
    <property type="entry name" value="AGR C 984p-like"/>
    <property type="match status" value="4"/>
</dbReference>
<protein>
    <submittedName>
        <fullName evidence="1">DUF1217 domain-containing protein</fullName>
    </submittedName>
</protein>
<comment type="caution">
    <text evidence="1">The sequence shown here is derived from an EMBL/GenBank/DDBJ whole genome shotgun (WGS) entry which is preliminary data.</text>
</comment>
<reference evidence="1" key="1">
    <citation type="submission" date="2022-05" db="EMBL/GenBank/DDBJ databases">
        <authorList>
            <person name="Pankratov T."/>
        </authorList>
    </citation>
    <scope>NUCLEOTIDE SEQUENCE</scope>
    <source>
        <strain evidence="1">BP6-180914</strain>
    </source>
</reference>
<dbReference type="Gene3D" id="1.10.3700.10">
    <property type="entry name" value="AGR C 984p-like"/>
    <property type="match status" value="2"/>
</dbReference>
<sequence length="604" mass="64197">MTSTSTYFSYKLYSNNISRSLSNVASEAQVKNDQTYYAANIGKVKSVDDFIGNYRLFSYAMKAAGLEDMTYAKAYMKKVLTSDLTDPKSFANSLTDKRFKAFAQFFSFSAKGQVTGAPAAQTGTQESNTVALFTAKVGASSVDAIVDTSYYQAHIGSVKSIGDLMNDSQLLDYVMTAYGLDSNALDHGTLAQSTQAQNALTGVLESDASDPNSTAGMIASGTGDASAIPLYVQSSAQQDATSAAYTNLYGRTSELISYENKIGSVHTVDAFLADPTLVSVAEKAYGLDTNAYSTADLKKILTSDLDDPMSVANQLGPKAIGFAKAFNLTTSSSSTNPYLALAQDFNFDSSGAATSQRVAQSTVNIAAIETLYTSQAKTDTASQAAAKTESNYYTSAMGSIKTLDDLLGNARLVSYIKTAYGLDSKTSTATLRNVLTSNLADPKSVASTMGGTYRQLAAAFNFGPKGTITRDTGTAESAKNVQVMQDSYLRQTLEDEAGQSNPGVKLALYFQRKASSGAINNVYNILADTALLKVVQTALNIPSNTSGQDIDIQAKQITNRLNLADLKNPVKLDRFLSQFASLYDLQNGSNSDSSVLSLFSPPSS</sequence>
<dbReference type="Proteomes" id="UP001165667">
    <property type="component" value="Unassembled WGS sequence"/>
</dbReference>
<name>A0AA41Z1D3_9HYPH</name>
<dbReference type="EMBL" id="JAMOIM010000020">
    <property type="protein sequence ID" value="MCW6511055.1"/>
    <property type="molecule type" value="Genomic_DNA"/>
</dbReference>
<gene>
    <name evidence="1" type="ORF">M8523_23900</name>
</gene>
<evidence type="ECO:0000313" key="1">
    <source>
        <dbReference type="EMBL" id="MCW6511055.1"/>
    </source>
</evidence>
<dbReference type="Pfam" id="PF06748">
    <property type="entry name" value="DUF1217"/>
    <property type="match status" value="3"/>
</dbReference>
<dbReference type="AlphaFoldDB" id="A0AA41Z1D3"/>
<organism evidence="1 2">
    <name type="scientific">Lichenifustis flavocetrariae</name>
    <dbReference type="NCBI Taxonomy" id="2949735"/>
    <lineage>
        <taxon>Bacteria</taxon>
        <taxon>Pseudomonadati</taxon>
        <taxon>Pseudomonadota</taxon>
        <taxon>Alphaproteobacteria</taxon>
        <taxon>Hyphomicrobiales</taxon>
        <taxon>Lichenihabitantaceae</taxon>
        <taxon>Lichenifustis</taxon>
    </lineage>
</organism>
<dbReference type="InterPro" id="IPR023157">
    <property type="entry name" value="AGR-C-984p-like_sf"/>
</dbReference>
<keyword evidence="2" id="KW-1185">Reference proteome</keyword>
<proteinExistence type="predicted"/>
<dbReference type="InterPro" id="IPR010626">
    <property type="entry name" value="DUF1217"/>
</dbReference>
<accession>A0AA41Z1D3</accession>
<dbReference type="RefSeq" id="WP_282587428.1">
    <property type="nucleotide sequence ID" value="NZ_JAMOIM010000020.1"/>
</dbReference>
<evidence type="ECO:0000313" key="2">
    <source>
        <dbReference type="Proteomes" id="UP001165667"/>
    </source>
</evidence>